<dbReference type="PROSITE" id="PS50878">
    <property type="entry name" value="RT_POL"/>
    <property type="match status" value="1"/>
</dbReference>
<feature type="domain" description="Reverse transcriptase" evidence="2">
    <location>
        <begin position="582"/>
        <end position="722"/>
    </location>
</feature>
<dbReference type="Gene3D" id="3.30.70.270">
    <property type="match status" value="1"/>
</dbReference>
<dbReference type="InterPro" id="IPR000477">
    <property type="entry name" value="RT_dom"/>
</dbReference>
<protein>
    <recommendedName>
        <fullName evidence="2">Reverse transcriptase domain-containing protein</fullName>
    </recommendedName>
</protein>
<dbReference type="Pfam" id="PF00078">
    <property type="entry name" value="RVT_1"/>
    <property type="match status" value="1"/>
</dbReference>
<gene>
    <name evidence="3" type="ORF">ADUPG1_010956</name>
</gene>
<dbReference type="Gene3D" id="3.10.10.10">
    <property type="entry name" value="HIV Type 1 Reverse Transcriptase, subunit A, domain 1"/>
    <property type="match status" value="1"/>
</dbReference>
<evidence type="ECO:0000313" key="4">
    <source>
        <dbReference type="Proteomes" id="UP001057375"/>
    </source>
</evidence>
<keyword evidence="4" id="KW-1185">Reference proteome</keyword>
<dbReference type="PANTHER" id="PTHR37984:SF5">
    <property type="entry name" value="PROTEIN NYNRIN-LIKE"/>
    <property type="match status" value="1"/>
</dbReference>
<dbReference type="SUPFAM" id="SSF57756">
    <property type="entry name" value="Retrovirus zinc finger-like domains"/>
    <property type="match status" value="1"/>
</dbReference>
<dbReference type="PANTHER" id="PTHR37984">
    <property type="entry name" value="PROTEIN CBG26694"/>
    <property type="match status" value="1"/>
</dbReference>
<dbReference type="InterPro" id="IPR050951">
    <property type="entry name" value="Retrovirus_Pol_polyprotein"/>
</dbReference>
<dbReference type="CDD" id="cd01647">
    <property type="entry name" value="RT_LTR"/>
    <property type="match status" value="1"/>
</dbReference>
<dbReference type="InterPro" id="IPR043128">
    <property type="entry name" value="Rev_trsase/Diguanyl_cyclase"/>
</dbReference>
<dbReference type="InterPro" id="IPR036875">
    <property type="entry name" value="Znf_CCHC_sf"/>
</dbReference>
<proteinExistence type="predicted"/>
<organism evidence="3 4">
    <name type="scientific">Aduncisulcus paluster</name>
    <dbReference type="NCBI Taxonomy" id="2918883"/>
    <lineage>
        <taxon>Eukaryota</taxon>
        <taxon>Metamonada</taxon>
        <taxon>Carpediemonas-like organisms</taxon>
        <taxon>Aduncisulcus</taxon>
    </lineage>
</organism>
<dbReference type="Proteomes" id="UP001057375">
    <property type="component" value="Unassembled WGS sequence"/>
</dbReference>
<evidence type="ECO:0000313" key="3">
    <source>
        <dbReference type="EMBL" id="GKT16622.1"/>
    </source>
</evidence>
<accession>A0ABQ5JXJ1</accession>
<name>A0ABQ5JXJ1_9EUKA</name>
<evidence type="ECO:0000259" key="2">
    <source>
        <dbReference type="PROSITE" id="PS50878"/>
    </source>
</evidence>
<feature type="region of interest" description="Disordered" evidence="1">
    <location>
        <begin position="101"/>
        <end position="126"/>
    </location>
</feature>
<dbReference type="InterPro" id="IPR043502">
    <property type="entry name" value="DNA/RNA_pol_sf"/>
</dbReference>
<feature type="compositionally biased region" description="Basic and acidic residues" evidence="1">
    <location>
        <begin position="101"/>
        <end position="117"/>
    </location>
</feature>
<reference evidence="3" key="1">
    <citation type="submission" date="2022-03" db="EMBL/GenBank/DDBJ databases">
        <title>Draft genome sequence of Aduncisulcus paluster, a free-living microaerophilic Fornicata.</title>
        <authorList>
            <person name="Yuyama I."/>
            <person name="Kume K."/>
            <person name="Tamura T."/>
            <person name="Inagaki Y."/>
            <person name="Hashimoto T."/>
        </authorList>
    </citation>
    <scope>NUCLEOTIDE SEQUENCE</scope>
    <source>
        <strain evidence="3">NY0171</strain>
    </source>
</reference>
<dbReference type="SUPFAM" id="SSF56672">
    <property type="entry name" value="DNA/RNA polymerases"/>
    <property type="match status" value="1"/>
</dbReference>
<dbReference type="EMBL" id="BQXS01011775">
    <property type="protein sequence ID" value="GKT16622.1"/>
    <property type="molecule type" value="Genomic_DNA"/>
</dbReference>
<comment type="caution">
    <text evidence="3">The sequence shown here is derived from an EMBL/GenBank/DDBJ whole genome shotgun (WGS) entry which is preliminary data.</text>
</comment>
<sequence>MDFASVASAKQALDTILTNVRNYFYSQKEGKAISKKCRDIVNEISKQITKEAPAVELEDSSSLEDLILSPYHGRIGMEAETIRPHFPATTEAGCTVQETNRKNSPIEKSKDMEPVTKKERRRSKALTESELISSQAILTIEAKLKQPLLSTFTRKSCTTFKRKFEVYSKKGGIHPADDCVTGQALLIWQMRSRNSNPSNIMDFITDFLKPKSTRELLARLRKVELKDIVSPEELMRFSAEYKDVLDDSGSTPLQIAEALDLYCSRIPITSVRKAIEAGIRIMTVKTVEDALEIGLTALSELKDPRYLQDKKQDRRGNRERKGKTCDYCHKKGHDAKECRKKKRDEAEGKKGIRRIKGGNTATGRELRGVFLLPKGKTVEFTGLADTGADCNLIHPNLFKDIEDNCTHLSGRSETLVRDGKTVTTDQCYLTKIRVTNTIHGHPIVADFEFVVSDIISDYMLTAGAAWLMDVGVIQSILQEGELDDDEEYSDDIKVPTLDIRRIRTPEDEVEKIDMGAELKTRVLPILHEFKDVFNPNLPKRGSKLKPYSINLINEEEIPFKTKTRFLSPPLMKVTKETLDELLADGHIVKSESEWASPIVLVRKKDNSWRLCVDYRRLNKLIKSESLISPNMEMAFRNLKDCKWFATLDFRSGFHQIKLTKKSRKLTAFVTPFGTFEYTVMPFGVSTAPKVFMSAVYDAFEDLIATNRCYIYIDDVVPQNNSK</sequence>
<evidence type="ECO:0000256" key="1">
    <source>
        <dbReference type="SAM" id="MobiDB-lite"/>
    </source>
</evidence>